<dbReference type="Gene3D" id="1.25.40.20">
    <property type="entry name" value="Ankyrin repeat-containing domain"/>
    <property type="match status" value="1"/>
</dbReference>
<organism evidence="1">
    <name type="scientific">viral metagenome</name>
    <dbReference type="NCBI Taxonomy" id="1070528"/>
    <lineage>
        <taxon>unclassified sequences</taxon>
        <taxon>metagenomes</taxon>
        <taxon>organismal metagenomes</taxon>
    </lineage>
</organism>
<reference evidence="1" key="1">
    <citation type="journal article" date="2020" name="Nature">
        <title>Giant virus diversity and host interactions through global metagenomics.</title>
        <authorList>
            <person name="Schulz F."/>
            <person name="Roux S."/>
            <person name="Paez-Espino D."/>
            <person name="Jungbluth S."/>
            <person name="Walsh D.A."/>
            <person name="Denef V.J."/>
            <person name="McMahon K.D."/>
            <person name="Konstantinidis K.T."/>
            <person name="Eloe-Fadrosh E.A."/>
            <person name="Kyrpides N.C."/>
            <person name="Woyke T."/>
        </authorList>
    </citation>
    <scope>NUCLEOTIDE SEQUENCE</scope>
    <source>
        <strain evidence="1">GVMAG-S-1062768-28</strain>
    </source>
</reference>
<dbReference type="InterPro" id="IPR036770">
    <property type="entry name" value="Ankyrin_rpt-contain_sf"/>
</dbReference>
<dbReference type="InterPro" id="IPR002110">
    <property type="entry name" value="Ankyrin_rpt"/>
</dbReference>
<dbReference type="AlphaFoldDB" id="A0A6C0JS48"/>
<protein>
    <submittedName>
        <fullName evidence="1">Uncharacterized protein</fullName>
    </submittedName>
</protein>
<sequence length="131" mass="15149">MTDDIDKFIQACKNGDIEQVKRLMKIVDPSVDDNWAICIASSRCHLNVVRLLLTDSRVDPSEDDNFSIRWASIHGHLEVVRLLLEDPRVDPTARNNCAMRSAHWSIRDKITQLFTEHMYRLDGPEYTRGIL</sequence>
<name>A0A6C0JS48_9ZZZZ</name>
<dbReference type="SUPFAM" id="SSF48403">
    <property type="entry name" value="Ankyrin repeat"/>
    <property type="match status" value="1"/>
</dbReference>
<proteinExistence type="predicted"/>
<accession>A0A6C0JS48</accession>
<evidence type="ECO:0000313" key="1">
    <source>
        <dbReference type="EMBL" id="QHU08193.1"/>
    </source>
</evidence>
<dbReference type="Pfam" id="PF12796">
    <property type="entry name" value="Ank_2"/>
    <property type="match status" value="1"/>
</dbReference>
<dbReference type="EMBL" id="MN740695">
    <property type="protein sequence ID" value="QHU08193.1"/>
    <property type="molecule type" value="Genomic_DNA"/>
</dbReference>